<name>A0A934HQK4_9RHOB</name>
<proteinExistence type="predicted"/>
<reference evidence="2" key="1">
    <citation type="submission" date="2020-12" db="EMBL/GenBank/DDBJ databases">
        <title>Pontibaca salina gen. nov., sp. nov., isolated from marine sediment.</title>
        <authorList>
            <person name="Bo J."/>
            <person name="Wang S."/>
            <person name="Song X."/>
            <person name="Du Z."/>
        </authorList>
    </citation>
    <scope>NUCLEOTIDE SEQUENCE</scope>
    <source>
        <strain evidence="2">S1109L</strain>
    </source>
</reference>
<evidence type="ECO:0000259" key="1">
    <source>
        <dbReference type="Pfam" id="PF06568"/>
    </source>
</evidence>
<feature type="domain" description="YjiS-like" evidence="1">
    <location>
        <begin position="27"/>
        <end position="58"/>
    </location>
</feature>
<dbReference type="AlphaFoldDB" id="A0A934HQK4"/>
<dbReference type="InterPro" id="IPR009506">
    <property type="entry name" value="YjiS-like"/>
</dbReference>
<organism evidence="2 3">
    <name type="scientific">Pontibaca salina</name>
    <dbReference type="NCBI Taxonomy" id="2795731"/>
    <lineage>
        <taxon>Bacteria</taxon>
        <taxon>Pseudomonadati</taxon>
        <taxon>Pseudomonadota</taxon>
        <taxon>Alphaproteobacteria</taxon>
        <taxon>Rhodobacterales</taxon>
        <taxon>Roseobacteraceae</taxon>
        <taxon>Pontibaca</taxon>
    </lineage>
</organism>
<dbReference type="EMBL" id="JAEIJD010000005">
    <property type="protein sequence ID" value="MBI6629897.1"/>
    <property type="molecule type" value="Genomic_DNA"/>
</dbReference>
<dbReference type="Proteomes" id="UP000613255">
    <property type="component" value="Unassembled WGS sequence"/>
</dbReference>
<comment type="caution">
    <text evidence="2">The sequence shown here is derived from an EMBL/GenBank/DDBJ whole genome shotgun (WGS) entry which is preliminary data.</text>
</comment>
<evidence type="ECO:0000313" key="2">
    <source>
        <dbReference type="EMBL" id="MBI6629897.1"/>
    </source>
</evidence>
<evidence type="ECO:0000313" key="3">
    <source>
        <dbReference type="Proteomes" id="UP000613255"/>
    </source>
</evidence>
<dbReference type="Pfam" id="PF06568">
    <property type="entry name" value="YjiS-like"/>
    <property type="match status" value="1"/>
</dbReference>
<sequence length="73" mass="8410">MSDAAFSDTTRGGVIGRVLGAFQSLQRRFVDYRRFQQTVNELSVLNDRVLRDLGLERSSLKWAAHQAVYQDHR</sequence>
<accession>A0A934HQK4</accession>
<keyword evidence="3" id="KW-1185">Reference proteome</keyword>
<gene>
    <name evidence="2" type="ORF">JAO82_08365</name>
</gene>
<protein>
    <submittedName>
        <fullName evidence="2">DUF1127 domain-containing protein</fullName>
    </submittedName>
</protein>